<comment type="catalytic activity">
    <reaction evidence="2">
        <text>a fatty acyl-CoA + H2O = a fatty acid + CoA + H(+)</text>
        <dbReference type="Rhea" id="RHEA:16781"/>
        <dbReference type="ChEBI" id="CHEBI:15377"/>
        <dbReference type="ChEBI" id="CHEBI:15378"/>
        <dbReference type="ChEBI" id="CHEBI:28868"/>
        <dbReference type="ChEBI" id="CHEBI:57287"/>
        <dbReference type="ChEBI" id="CHEBI:77636"/>
        <dbReference type="EC" id="3.1.2.20"/>
    </reaction>
</comment>
<evidence type="ECO:0000256" key="3">
    <source>
        <dbReference type="ARBA" id="ARBA00036002"/>
    </source>
</evidence>
<dbReference type="Gene3D" id="3.10.129.10">
    <property type="entry name" value="Hotdog Thioesterase"/>
    <property type="match status" value="1"/>
</dbReference>
<accession>A0A923HH33</accession>
<evidence type="ECO:0000256" key="4">
    <source>
        <dbReference type="ARBA" id="ARBA00038381"/>
    </source>
</evidence>
<feature type="domain" description="Thioesterase" evidence="8">
    <location>
        <begin position="57"/>
        <end position="146"/>
    </location>
</feature>
<keyword evidence="1" id="KW-0378">Hydrolase</keyword>
<evidence type="ECO:0000313" key="10">
    <source>
        <dbReference type="Proteomes" id="UP000634011"/>
    </source>
</evidence>
<dbReference type="InterPro" id="IPR003736">
    <property type="entry name" value="PAAI_dom"/>
</dbReference>
<evidence type="ECO:0000313" key="9">
    <source>
        <dbReference type="EMBL" id="MBC3860599.1"/>
    </source>
</evidence>
<dbReference type="EMBL" id="JACOFV010000001">
    <property type="protein sequence ID" value="MBC3860599.1"/>
    <property type="molecule type" value="Genomic_DNA"/>
</dbReference>
<dbReference type="PANTHER" id="PTHR43240">
    <property type="entry name" value="1,4-DIHYDROXY-2-NAPHTHOYL-COA THIOESTERASE 1"/>
    <property type="match status" value="1"/>
</dbReference>
<protein>
    <recommendedName>
        <fullName evidence="6">Medium/long-chain acyl-CoA thioesterase YigI</fullName>
        <ecNumber evidence="5">3.1.2.20</ecNumber>
    </recommendedName>
</protein>
<keyword evidence="10" id="KW-1185">Reference proteome</keyword>
<evidence type="ECO:0000256" key="5">
    <source>
        <dbReference type="ARBA" id="ARBA00038894"/>
    </source>
</evidence>
<dbReference type="SUPFAM" id="SSF54637">
    <property type="entry name" value="Thioesterase/thiol ester dehydrase-isomerase"/>
    <property type="match status" value="1"/>
</dbReference>
<comment type="catalytic activity">
    <reaction evidence="7">
        <text>a medium-chain fatty acyl-CoA + H2O = a medium-chain fatty acid + CoA + H(+)</text>
        <dbReference type="Rhea" id="RHEA:68184"/>
        <dbReference type="ChEBI" id="CHEBI:15377"/>
        <dbReference type="ChEBI" id="CHEBI:15378"/>
        <dbReference type="ChEBI" id="CHEBI:57287"/>
        <dbReference type="ChEBI" id="CHEBI:59558"/>
        <dbReference type="ChEBI" id="CHEBI:90546"/>
    </reaction>
</comment>
<comment type="catalytic activity">
    <reaction evidence="3">
        <text>a long-chain fatty acyl-CoA + H2O = a long-chain fatty acid + CoA + H(+)</text>
        <dbReference type="Rhea" id="RHEA:67680"/>
        <dbReference type="ChEBI" id="CHEBI:15377"/>
        <dbReference type="ChEBI" id="CHEBI:15378"/>
        <dbReference type="ChEBI" id="CHEBI:57287"/>
        <dbReference type="ChEBI" id="CHEBI:57560"/>
        <dbReference type="ChEBI" id="CHEBI:83139"/>
    </reaction>
</comment>
<dbReference type="AlphaFoldDB" id="A0A923HH33"/>
<dbReference type="Pfam" id="PF03061">
    <property type="entry name" value="4HBT"/>
    <property type="match status" value="1"/>
</dbReference>
<dbReference type="Proteomes" id="UP000634011">
    <property type="component" value="Unassembled WGS sequence"/>
</dbReference>
<dbReference type="EC" id="3.1.2.20" evidence="5"/>
<organism evidence="9 10">
    <name type="scientific">Undibacterium jejuense</name>
    <dbReference type="NCBI Taxonomy" id="1344949"/>
    <lineage>
        <taxon>Bacteria</taxon>
        <taxon>Pseudomonadati</taxon>
        <taxon>Pseudomonadota</taxon>
        <taxon>Betaproteobacteria</taxon>
        <taxon>Burkholderiales</taxon>
        <taxon>Oxalobacteraceae</taxon>
        <taxon>Undibacterium</taxon>
    </lineage>
</organism>
<dbReference type="InterPro" id="IPR029069">
    <property type="entry name" value="HotDog_dom_sf"/>
</dbReference>
<evidence type="ECO:0000256" key="1">
    <source>
        <dbReference type="ARBA" id="ARBA00022801"/>
    </source>
</evidence>
<sequence length="159" mass="17620">MKQEMVNNPEFQTLLTQVLEEKIPFCHLLGVKVASLDPDRPRLQFDMREELLGNFAQGMLHGGVIASVLDSVAGIAILLKMAALHPKEDVFSQLREFGLMSTIDLRIDYLQPGKGASFTANAEVTRLGKRVANVLMDLRNEKNERIATGAAAFMLHGRT</sequence>
<comment type="similarity">
    <text evidence="4">Belongs to the YigI thioesterase family.</text>
</comment>
<name>A0A923HH33_9BURK</name>
<evidence type="ECO:0000256" key="2">
    <source>
        <dbReference type="ARBA" id="ARBA00035880"/>
    </source>
</evidence>
<evidence type="ECO:0000256" key="7">
    <source>
        <dbReference type="ARBA" id="ARBA00048062"/>
    </source>
</evidence>
<dbReference type="InterPro" id="IPR006683">
    <property type="entry name" value="Thioestr_dom"/>
</dbReference>
<dbReference type="NCBIfam" id="NF008675">
    <property type="entry name" value="PRK11688.1"/>
    <property type="match status" value="1"/>
</dbReference>
<evidence type="ECO:0000256" key="6">
    <source>
        <dbReference type="ARBA" id="ARBA00040062"/>
    </source>
</evidence>
<dbReference type="CDD" id="cd03443">
    <property type="entry name" value="PaaI_thioesterase"/>
    <property type="match status" value="1"/>
</dbReference>
<gene>
    <name evidence="9" type="ORF">H8K32_00660</name>
</gene>
<dbReference type="GO" id="GO:0047617">
    <property type="term" value="F:fatty acyl-CoA hydrolase activity"/>
    <property type="evidence" value="ECO:0007669"/>
    <property type="project" value="UniProtKB-EC"/>
</dbReference>
<dbReference type="NCBIfam" id="TIGR00369">
    <property type="entry name" value="unchar_dom_1"/>
    <property type="match status" value="1"/>
</dbReference>
<comment type="caution">
    <text evidence="9">The sequence shown here is derived from an EMBL/GenBank/DDBJ whole genome shotgun (WGS) entry which is preliminary data.</text>
</comment>
<dbReference type="RefSeq" id="WP_186910541.1">
    <property type="nucleotide sequence ID" value="NZ_JACOFV010000001.1"/>
</dbReference>
<proteinExistence type="inferred from homology"/>
<dbReference type="PANTHER" id="PTHR43240:SF20">
    <property type="entry name" value="MEDIUM_LONG-CHAIN ACYL-COA THIOESTERASE YIGI"/>
    <property type="match status" value="1"/>
</dbReference>
<reference evidence="9" key="1">
    <citation type="submission" date="2020-08" db="EMBL/GenBank/DDBJ databases">
        <title>Novel species isolated from subtropical streams in China.</title>
        <authorList>
            <person name="Lu H."/>
        </authorList>
    </citation>
    <scope>NUCLEOTIDE SEQUENCE</scope>
    <source>
        <strain evidence="9">KACC 12607</strain>
    </source>
</reference>
<evidence type="ECO:0000259" key="8">
    <source>
        <dbReference type="Pfam" id="PF03061"/>
    </source>
</evidence>